<dbReference type="InterPro" id="IPR000209">
    <property type="entry name" value="Peptidase_S8/S53_dom"/>
</dbReference>
<evidence type="ECO:0000256" key="4">
    <source>
        <dbReference type="ARBA" id="ARBA00022801"/>
    </source>
</evidence>
<dbReference type="PROSITE" id="PS00138">
    <property type="entry name" value="SUBTILASE_SER"/>
    <property type="match status" value="1"/>
</dbReference>
<dbReference type="AlphaFoldDB" id="A0ABC8RUW7"/>
<comment type="similarity">
    <text evidence="1 7">Belongs to the peptidase S8 family.</text>
</comment>
<dbReference type="PANTHER" id="PTHR10795">
    <property type="entry name" value="PROPROTEIN CONVERTASE SUBTILISIN/KEXIN"/>
    <property type="match status" value="1"/>
</dbReference>
<accession>A0ABC8RUW7</accession>
<dbReference type="CDD" id="cd02120">
    <property type="entry name" value="PA_subtilisin_like"/>
    <property type="match status" value="1"/>
</dbReference>
<evidence type="ECO:0000313" key="12">
    <source>
        <dbReference type="EMBL" id="CAK9148769.1"/>
    </source>
</evidence>
<dbReference type="InterPro" id="IPR036852">
    <property type="entry name" value="Peptidase_S8/S53_dom_sf"/>
</dbReference>
<keyword evidence="4 7" id="KW-0378">Hydrolase</keyword>
<dbReference type="InterPro" id="IPR037045">
    <property type="entry name" value="S8pro/Inhibitor_I9_sf"/>
</dbReference>
<keyword evidence="13" id="KW-1185">Reference proteome</keyword>
<dbReference type="Proteomes" id="UP001642360">
    <property type="component" value="Unassembled WGS sequence"/>
</dbReference>
<dbReference type="InterPro" id="IPR023828">
    <property type="entry name" value="Peptidase_S8_Ser-AS"/>
</dbReference>
<evidence type="ECO:0000256" key="8">
    <source>
        <dbReference type="SAM" id="SignalP"/>
    </source>
</evidence>
<dbReference type="Gene3D" id="3.30.70.80">
    <property type="entry name" value="Peptidase S8 propeptide/proteinase inhibitor I9"/>
    <property type="match status" value="1"/>
</dbReference>
<dbReference type="PRINTS" id="PR00723">
    <property type="entry name" value="SUBTILISIN"/>
</dbReference>
<dbReference type="Gene3D" id="3.50.30.30">
    <property type="match status" value="1"/>
</dbReference>
<protein>
    <submittedName>
        <fullName evidence="12">Uncharacterized protein</fullName>
    </submittedName>
</protein>
<dbReference type="Pfam" id="PF00082">
    <property type="entry name" value="Peptidase_S8"/>
    <property type="match status" value="1"/>
</dbReference>
<dbReference type="FunFam" id="3.40.50.200:FF:000006">
    <property type="entry name" value="Subtilisin-like protease SBT1.5"/>
    <property type="match status" value="1"/>
</dbReference>
<keyword evidence="2 7" id="KW-0645">Protease</keyword>
<dbReference type="Pfam" id="PF17766">
    <property type="entry name" value="fn3_6"/>
    <property type="match status" value="1"/>
</dbReference>
<evidence type="ECO:0000256" key="6">
    <source>
        <dbReference type="PIRSR" id="PIRSR615500-1"/>
    </source>
</evidence>
<feature type="active site" description="Charge relay system" evidence="6 7">
    <location>
        <position position="545"/>
    </location>
</feature>
<reference evidence="12 13" key="1">
    <citation type="submission" date="2024-02" db="EMBL/GenBank/DDBJ databases">
        <authorList>
            <person name="Vignale AGUSTIN F."/>
            <person name="Sosa J E."/>
            <person name="Modenutti C."/>
        </authorList>
    </citation>
    <scope>NUCLEOTIDE SEQUENCE [LARGE SCALE GENOMIC DNA]</scope>
</reference>
<evidence type="ECO:0000256" key="7">
    <source>
        <dbReference type="PROSITE-ProRule" id="PRU01240"/>
    </source>
</evidence>
<feature type="active site" description="Charge relay system" evidence="6 7">
    <location>
        <position position="150"/>
    </location>
</feature>
<evidence type="ECO:0000259" key="11">
    <source>
        <dbReference type="Pfam" id="PF17766"/>
    </source>
</evidence>
<dbReference type="GO" id="GO:0006508">
    <property type="term" value="P:proteolysis"/>
    <property type="evidence" value="ECO:0007669"/>
    <property type="project" value="UniProtKB-KW"/>
</dbReference>
<feature type="chain" id="PRO_5044803670" evidence="8">
    <location>
        <begin position="30"/>
        <end position="770"/>
    </location>
</feature>
<proteinExistence type="inferred from homology"/>
<evidence type="ECO:0000256" key="2">
    <source>
        <dbReference type="ARBA" id="ARBA00022670"/>
    </source>
</evidence>
<dbReference type="PROSITE" id="PS51892">
    <property type="entry name" value="SUBTILASE"/>
    <property type="match status" value="1"/>
</dbReference>
<dbReference type="Pfam" id="PF05922">
    <property type="entry name" value="Inhibitor_I9"/>
    <property type="match status" value="1"/>
</dbReference>
<comment type="caution">
    <text evidence="12">The sequence shown here is derived from an EMBL/GenBank/DDBJ whole genome shotgun (WGS) entry which is preliminary data.</text>
</comment>
<dbReference type="SUPFAM" id="SSF52743">
    <property type="entry name" value="Subtilisin-like"/>
    <property type="match status" value="1"/>
</dbReference>
<dbReference type="GO" id="GO:0004252">
    <property type="term" value="F:serine-type endopeptidase activity"/>
    <property type="evidence" value="ECO:0007669"/>
    <property type="project" value="UniProtKB-UniRule"/>
</dbReference>
<evidence type="ECO:0000256" key="3">
    <source>
        <dbReference type="ARBA" id="ARBA00022729"/>
    </source>
</evidence>
<name>A0ABC8RUW7_9AQUA</name>
<dbReference type="InterPro" id="IPR045051">
    <property type="entry name" value="SBT"/>
</dbReference>
<feature type="domain" description="Subtilisin-like protease fibronectin type-III" evidence="11">
    <location>
        <begin position="659"/>
        <end position="765"/>
    </location>
</feature>
<evidence type="ECO:0000313" key="13">
    <source>
        <dbReference type="Proteomes" id="UP001642360"/>
    </source>
</evidence>
<dbReference type="Gene3D" id="3.40.50.200">
    <property type="entry name" value="Peptidase S8/S53 domain"/>
    <property type="match status" value="1"/>
</dbReference>
<organism evidence="12 13">
    <name type="scientific">Ilex paraguariensis</name>
    <name type="common">yerba mate</name>
    <dbReference type="NCBI Taxonomy" id="185542"/>
    <lineage>
        <taxon>Eukaryota</taxon>
        <taxon>Viridiplantae</taxon>
        <taxon>Streptophyta</taxon>
        <taxon>Embryophyta</taxon>
        <taxon>Tracheophyta</taxon>
        <taxon>Spermatophyta</taxon>
        <taxon>Magnoliopsida</taxon>
        <taxon>eudicotyledons</taxon>
        <taxon>Gunneridae</taxon>
        <taxon>Pentapetalae</taxon>
        <taxon>asterids</taxon>
        <taxon>campanulids</taxon>
        <taxon>Aquifoliales</taxon>
        <taxon>Aquifoliaceae</taxon>
        <taxon>Ilex</taxon>
    </lineage>
</organism>
<dbReference type="InterPro" id="IPR034197">
    <property type="entry name" value="Peptidases_S8_3"/>
</dbReference>
<sequence>MAFTFFCNVSLPLLISLMFFLPLITINSSEPLISSYIVHTDSQSRPSRFSTQDDWYSYMINTFTDQKMESQSSSRIFYTYNVVFHGFAARLTDKEAKKFTKVPGVLAVLADKVTVKLDTTQSPEFLGLHLDYGLWPETNLGENVIIGIVDSGIWPESDSFKDTGIGPIPSRWKGACEQGTEFNSSHCNRKLIGARFFLKGIEHYMSDRLLEELGEYRSPRDGVGHGTHTASTAAGSEVANANVFGFANGTARGIATKARIAMYKACEVLCSESDIFAAMESAINDGVDILSASLGSQDAPYYENAMAKAAFAAAKRNIFVSCSAGNLGPHAYSVHNTAPWMTTVGAGSIDRTFPVTVQLGNNKTLIGSSLYGKKINTDSFPLVYLGDCIAANMIPQNVMGKILVCNGSKLQAINDEHLIQEAGGVGLLQLNHITEGEGLTAIAYTLPAATLGYREALELVSYIISTKNPLASFKFHNRTVIGKERAPITSSFSARGPNPIVPEILKPDLIAPGFNILAAWPPNISPTRSSFDPRRVKFNTDSGTSMSCPHVAGVAALLRAAHPNWSSAAVRSALMTTSTATDNQYRLIARYEDLEPATALSIGSGHVNPQLASDPGLIYDADISDYIRFLCSVNYTEKQMKFFVEASKPCSGPAGSPGDLNYPSFSVVFRPNSSVQELKRTLTNVGELLPEVYKVRIVHHKVKKANVTVKPQKLIFNKSFEKQSYKVRFQSNYVFNKSGTTVEQMAFGSISWESEGHVVRSPFSVLWLQS</sequence>
<feature type="active site" description="Charge relay system" evidence="6 7">
    <location>
        <position position="225"/>
    </location>
</feature>
<feature type="signal peptide" evidence="8">
    <location>
        <begin position="1"/>
        <end position="29"/>
    </location>
</feature>
<feature type="domain" description="Peptidase S8/S53" evidence="9">
    <location>
        <begin position="141"/>
        <end position="581"/>
    </location>
</feature>
<dbReference type="CDD" id="cd04852">
    <property type="entry name" value="Peptidases_S8_3"/>
    <property type="match status" value="1"/>
</dbReference>
<dbReference type="InterPro" id="IPR015500">
    <property type="entry name" value="Peptidase_S8_subtilisin-rel"/>
</dbReference>
<keyword evidence="5 7" id="KW-0720">Serine protease</keyword>
<evidence type="ECO:0000259" key="9">
    <source>
        <dbReference type="Pfam" id="PF00082"/>
    </source>
</evidence>
<evidence type="ECO:0000256" key="5">
    <source>
        <dbReference type="ARBA" id="ARBA00022825"/>
    </source>
</evidence>
<dbReference type="Gene3D" id="2.60.40.2310">
    <property type="match status" value="1"/>
</dbReference>
<dbReference type="InterPro" id="IPR010259">
    <property type="entry name" value="S8pro/Inhibitor_I9"/>
</dbReference>
<keyword evidence="3 8" id="KW-0732">Signal</keyword>
<feature type="domain" description="Inhibitor I9" evidence="10">
    <location>
        <begin position="35"/>
        <end position="113"/>
    </location>
</feature>
<evidence type="ECO:0000259" key="10">
    <source>
        <dbReference type="Pfam" id="PF05922"/>
    </source>
</evidence>
<gene>
    <name evidence="12" type="ORF">ILEXP_LOCUS16745</name>
</gene>
<dbReference type="InterPro" id="IPR041469">
    <property type="entry name" value="Subtilisin-like_FN3"/>
</dbReference>
<evidence type="ECO:0000256" key="1">
    <source>
        <dbReference type="ARBA" id="ARBA00011073"/>
    </source>
</evidence>
<dbReference type="EMBL" id="CAUOFW020001797">
    <property type="protein sequence ID" value="CAK9148769.1"/>
    <property type="molecule type" value="Genomic_DNA"/>
</dbReference>